<dbReference type="Proteomes" id="UP001628091">
    <property type="component" value="Unassembled WGS sequence"/>
</dbReference>
<evidence type="ECO:0008006" key="3">
    <source>
        <dbReference type="Google" id="ProtNLM"/>
    </source>
</evidence>
<gene>
    <name evidence="1" type="ORF">PPNSA23_28630</name>
</gene>
<organism evidence="1 2">
    <name type="scientific">Phyllobacterium phragmitis</name>
    <dbReference type="NCBI Taxonomy" id="2670329"/>
    <lineage>
        <taxon>Bacteria</taxon>
        <taxon>Pseudomonadati</taxon>
        <taxon>Pseudomonadota</taxon>
        <taxon>Alphaproteobacteria</taxon>
        <taxon>Hyphomicrobiales</taxon>
        <taxon>Phyllobacteriaceae</taxon>
        <taxon>Phyllobacterium</taxon>
    </lineage>
</organism>
<dbReference type="CDD" id="cd06661">
    <property type="entry name" value="GGCT_like"/>
    <property type="match status" value="1"/>
</dbReference>
<protein>
    <recommendedName>
        <fullName evidence="3">PLAT domain-containing protein</fullName>
    </recommendedName>
</protein>
<dbReference type="SUPFAM" id="SSF110857">
    <property type="entry name" value="Gamma-glutamyl cyclotransferase-like"/>
    <property type="match status" value="1"/>
</dbReference>
<dbReference type="Pfam" id="PF13772">
    <property type="entry name" value="AIG2_2"/>
    <property type="match status" value="1"/>
</dbReference>
<dbReference type="Gene3D" id="3.10.490.10">
    <property type="entry name" value="Gamma-glutamyl cyclotransferase-like"/>
    <property type="match status" value="1"/>
</dbReference>
<dbReference type="RefSeq" id="WP_407865455.1">
    <property type="nucleotide sequence ID" value="NZ_BAAFZP010000001.1"/>
</dbReference>
<proteinExistence type="predicted"/>
<dbReference type="EMBL" id="BAAFZP010000001">
    <property type="protein sequence ID" value="GAB1582920.1"/>
    <property type="molecule type" value="Genomic_DNA"/>
</dbReference>
<keyword evidence="2" id="KW-1185">Reference proteome</keyword>
<evidence type="ECO:0000313" key="2">
    <source>
        <dbReference type="Proteomes" id="UP001628091"/>
    </source>
</evidence>
<name>A0ABQ0H1X5_9HYPH</name>
<accession>A0ABQ0H1X5</accession>
<sequence length="117" mass="12686">MSTKGFSLQFSKRSRDGSGKATLILQEGATPGVLFEIAKSDLAALDRAEGAGKGYDRADDFRVENAVTREQITATTYLASAPEADLKPFDWYLALVIAGAHHYAFGDQYLAELRLIG</sequence>
<comment type="caution">
    <text evidence="1">The sequence shown here is derived from an EMBL/GenBank/DDBJ whole genome shotgun (WGS) entry which is preliminary data.</text>
</comment>
<dbReference type="InterPro" id="IPR013024">
    <property type="entry name" value="GGCT-like"/>
</dbReference>
<reference evidence="1 2" key="1">
    <citation type="submission" date="2024-10" db="EMBL/GenBank/DDBJ databases">
        <title>Isolation, draft genome sequencing and identification of Phyllobacterium sp. NSA23, isolated from leaf soil.</title>
        <authorList>
            <person name="Akita H."/>
        </authorList>
    </citation>
    <scope>NUCLEOTIDE SEQUENCE [LARGE SCALE GENOMIC DNA]</scope>
    <source>
        <strain evidence="1 2">NSA23</strain>
    </source>
</reference>
<dbReference type="InterPro" id="IPR036568">
    <property type="entry name" value="GGCT-like_sf"/>
</dbReference>
<evidence type="ECO:0000313" key="1">
    <source>
        <dbReference type="EMBL" id="GAB1582920.1"/>
    </source>
</evidence>